<evidence type="ECO:0000256" key="6">
    <source>
        <dbReference type="RuleBase" id="RU003960"/>
    </source>
</evidence>
<dbReference type="InterPro" id="IPR006366">
    <property type="entry name" value="CobA/CysG_C"/>
</dbReference>
<dbReference type="CDD" id="cd11642">
    <property type="entry name" value="SUMT"/>
    <property type="match status" value="1"/>
</dbReference>
<dbReference type="OrthoDB" id="9815856at2"/>
<keyword evidence="10" id="KW-1185">Reference proteome</keyword>
<dbReference type="SUPFAM" id="SSF69618">
    <property type="entry name" value="HemD-like"/>
    <property type="match status" value="1"/>
</dbReference>
<dbReference type="KEGG" id="afo:Afer_0251"/>
<keyword evidence="2 6" id="KW-0489">Methyltransferase</keyword>
<dbReference type="InterPro" id="IPR003043">
    <property type="entry name" value="Uropor_MeTrfase_CS"/>
</dbReference>
<comment type="similarity">
    <text evidence="6">Belongs to the precorrin methyltransferase family.</text>
</comment>
<organism evidence="9 10">
    <name type="scientific">Acidimicrobium ferrooxidans (strain DSM 10331 / JCM 15462 / NBRC 103882 / ICP)</name>
    <dbReference type="NCBI Taxonomy" id="525909"/>
    <lineage>
        <taxon>Bacteria</taxon>
        <taxon>Bacillati</taxon>
        <taxon>Actinomycetota</taxon>
        <taxon>Acidimicrobiia</taxon>
        <taxon>Acidimicrobiales</taxon>
        <taxon>Acidimicrobiaceae</taxon>
        <taxon>Acidimicrobium</taxon>
    </lineage>
</organism>
<dbReference type="InterPro" id="IPR036108">
    <property type="entry name" value="4pyrrol_syn_uPrphyn_synt_sf"/>
</dbReference>
<dbReference type="InterPro" id="IPR014777">
    <property type="entry name" value="4pyrrole_Mease_sub1"/>
</dbReference>
<dbReference type="HOGENOM" id="CLU_011276_6_0_11"/>
<dbReference type="Pfam" id="PF00590">
    <property type="entry name" value="TP_methylase"/>
    <property type="match status" value="1"/>
</dbReference>
<dbReference type="GO" id="GO:0004852">
    <property type="term" value="F:uroporphyrinogen-III synthase activity"/>
    <property type="evidence" value="ECO:0007669"/>
    <property type="project" value="InterPro"/>
</dbReference>
<dbReference type="EC" id="2.1.1.107" evidence="1"/>
<dbReference type="InterPro" id="IPR014776">
    <property type="entry name" value="4pyrrole_Mease_sub2"/>
</dbReference>
<evidence type="ECO:0000256" key="4">
    <source>
        <dbReference type="ARBA" id="ARBA00022691"/>
    </source>
</evidence>
<dbReference type="InterPro" id="IPR003754">
    <property type="entry name" value="4pyrrol_synth_uPrphyn_synth"/>
</dbReference>
<keyword evidence="4" id="KW-0949">S-adenosyl-L-methionine</keyword>
<dbReference type="Gene3D" id="3.40.1010.10">
    <property type="entry name" value="Cobalt-precorrin-4 Transmethylase, Domain 1"/>
    <property type="match status" value="1"/>
</dbReference>
<accession>C7M2H6</accession>
<evidence type="ECO:0000259" key="7">
    <source>
        <dbReference type="Pfam" id="PF00590"/>
    </source>
</evidence>
<sequence>MGRVALVGAGPGDPELLTLRGLRLVRAADVVVTDALVDRRVLAEVRPAVAVHDVGKRAGAPFSQAAINELLIDLARGHELVVRLKGGDPFLFGRGGEELEALLAAGVAVEVVPGVPSATAAADLVGVPLTHRGVADGFCVITGHRHGDASLDYDWRALVASGLTLVVLMGAASRATIAKELMGAGAPGETPVAVVTRASWIDEEVRWTSLAALGSVPVASPSTIIIGGVVDPRRRWRPSLPLGGLRIVVTRPRAVADALAVRLRDLGAVVVASPAIEIGPPSDGGAALAAALSHIEDYDWLVLTSQNAVDRVVGGIGDLRRLGGVRIAAIGPATARALERVHLTADLIPGTWVGEGLVEVFGPGPGSVLIARARQARDVVPRGLEAKGWRVDVVEAYETRTAAASVPPELVESADLVVFTAPSTVEGFATQYPGLVPRAAAAIGPVTEEALVRRGWPVALTATHYDADGLVEVIREAREAGRLVPRSEAP</sequence>
<gene>
    <name evidence="9" type="ordered locus">Afer_0251</name>
</gene>
<evidence type="ECO:0000259" key="8">
    <source>
        <dbReference type="Pfam" id="PF02602"/>
    </source>
</evidence>
<evidence type="ECO:0000256" key="3">
    <source>
        <dbReference type="ARBA" id="ARBA00022679"/>
    </source>
</evidence>
<dbReference type="FunFam" id="3.40.1010.10:FF:000001">
    <property type="entry name" value="Siroheme synthase"/>
    <property type="match status" value="1"/>
</dbReference>
<keyword evidence="3 6" id="KW-0808">Transferase</keyword>
<dbReference type="InterPro" id="IPR050161">
    <property type="entry name" value="Siro_Cobalamin_biosynth"/>
</dbReference>
<dbReference type="PROSITE" id="PS00840">
    <property type="entry name" value="SUMT_2"/>
    <property type="match status" value="1"/>
</dbReference>
<protein>
    <recommendedName>
        <fullName evidence="1">uroporphyrinogen-III C-methyltransferase</fullName>
        <ecNumber evidence="1">2.1.1.107</ecNumber>
    </recommendedName>
</protein>
<evidence type="ECO:0000256" key="5">
    <source>
        <dbReference type="ARBA" id="ARBA00023244"/>
    </source>
</evidence>
<evidence type="ECO:0000256" key="2">
    <source>
        <dbReference type="ARBA" id="ARBA00022603"/>
    </source>
</evidence>
<dbReference type="Gene3D" id="3.40.50.10090">
    <property type="match status" value="2"/>
</dbReference>
<dbReference type="eggNOG" id="COG0007">
    <property type="taxonomic scope" value="Bacteria"/>
</dbReference>
<proteinExistence type="inferred from homology"/>
<dbReference type="STRING" id="525909.Afer_0251"/>
<dbReference type="Gene3D" id="3.30.950.10">
    <property type="entry name" value="Methyltransferase, Cobalt-precorrin-4 Transmethylase, Domain 2"/>
    <property type="match status" value="1"/>
</dbReference>
<reference evidence="9 10" key="1">
    <citation type="journal article" date="2009" name="Stand. Genomic Sci.">
        <title>Complete genome sequence of Acidimicrobium ferrooxidans type strain (ICP).</title>
        <authorList>
            <person name="Clum A."/>
            <person name="Nolan M."/>
            <person name="Lang E."/>
            <person name="Glavina Del Rio T."/>
            <person name="Tice H."/>
            <person name="Copeland A."/>
            <person name="Cheng J.F."/>
            <person name="Lucas S."/>
            <person name="Chen F."/>
            <person name="Bruce D."/>
            <person name="Goodwin L."/>
            <person name="Pitluck S."/>
            <person name="Ivanova N."/>
            <person name="Mavrommatis K."/>
            <person name="Mikhailova N."/>
            <person name="Pati A."/>
            <person name="Chen A."/>
            <person name="Palaniappan K."/>
            <person name="Goker M."/>
            <person name="Spring S."/>
            <person name="Land M."/>
            <person name="Hauser L."/>
            <person name="Chang Y.J."/>
            <person name="Jeffries C.C."/>
            <person name="Chain P."/>
            <person name="Bristow J."/>
            <person name="Eisen J.A."/>
            <person name="Markowitz V."/>
            <person name="Hugenholtz P."/>
            <person name="Kyrpides N.C."/>
            <person name="Klenk H.P."/>
            <person name="Lapidus A."/>
        </authorList>
    </citation>
    <scope>NUCLEOTIDE SEQUENCE [LARGE SCALE GENOMIC DNA]</scope>
    <source>
        <strain evidence="10">DSM 10331 / JCM 15462 / NBRC 103882 / ICP</strain>
    </source>
</reference>
<dbReference type="GO" id="GO:0004851">
    <property type="term" value="F:uroporphyrin-III C-methyltransferase activity"/>
    <property type="evidence" value="ECO:0007669"/>
    <property type="project" value="UniProtKB-EC"/>
</dbReference>
<dbReference type="InterPro" id="IPR035996">
    <property type="entry name" value="4pyrrol_Methylase_sf"/>
</dbReference>
<feature type="domain" description="Tetrapyrrole methylase" evidence="7">
    <location>
        <begin position="4"/>
        <end position="212"/>
    </location>
</feature>
<dbReference type="CDD" id="cd06578">
    <property type="entry name" value="HemD"/>
    <property type="match status" value="1"/>
</dbReference>
<dbReference type="SUPFAM" id="SSF53790">
    <property type="entry name" value="Tetrapyrrole methylase"/>
    <property type="match status" value="1"/>
</dbReference>
<dbReference type="RefSeq" id="WP_015797725.1">
    <property type="nucleotide sequence ID" value="NC_013124.1"/>
</dbReference>
<dbReference type="Pfam" id="PF02602">
    <property type="entry name" value="HEM4"/>
    <property type="match status" value="1"/>
</dbReference>
<dbReference type="NCBIfam" id="NF004790">
    <property type="entry name" value="PRK06136.1"/>
    <property type="match status" value="1"/>
</dbReference>
<dbReference type="eggNOG" id="COG1587">
    <property type="taxonomic scope" value="Bacteria"/>
</dbReference>
<feature type="domain" description="Tetrapyrrole biosynthesis uroporphyrinogen III synthase" evidence="8">
    <location>
        <begin position="257"/>
        <end position="472"/>
    </location>
</feature>
<keyword evidence="5" id="KW-0627">Porphyrin biosynthesis</keyword>
<dbReference type="EMBL" id="CP001631">
    <property type="protein sequence ID" value="ACU53220.1"/>
    <property type="molecule type" value="Genomic_DNA"/>
</dbReference>
<dbReference type="InterPro" id="IPR000878">
    <property type="entry name" value="4pyrrol_Mease"/>
</dbReference>
<dbReference type="GO" id="GO:0019354">
    <property type="term" value="P:siroheme biosynthetic process"/>
    <property type="evidence" value="ECO:0007669"/>
    <property type="project" value="InterPro"/>
</dbReference>
<dbReference type="PANTHER" id="PTHR45790">
    <property type="entry name" value="SIROHEME SYNTHASE-RELATED"/>
    <property type="match status" value="1"/>
</dbReference>
<dbReference type="NCBIfam" id="TIGR01469">
    <property type="entry name" value="cobA_cysG_Cterm"/>
    <property type="match status" value="1"/>
</dbReference>
<dbReference type="Proteomes" id="UP000000771">
    <property type="component" value="Chromosome"/>
</dbReference>
<name>C7M2H6_ACIFD</name>
<dbReference type="AlphaFoldDB" id="C7M2H6"/>
<evidence type="ECO:0000256" key="1">
    <source>
        <dbReference type="ARBA" id="ARBA00012162"/>
    </source>
</evidence>
<dbReference type="PANTHER" id="PTHR45790:SF3">
    <property type="entry name" value="S-ADENOSYL-L-METHIONINE-DEPENDENT UROPORPHYRINOGEN III METHYLTRANSFERASE, CHLOROPLASTIC"/>
    <property type="match status" value="1"/>
</dbReference>
<dbReference type="PROSITE" id="PS00839">
    <property type="entry name" value="SUMT_1"/>
    <property type="match status" value="1"/>
</dbReference>
<evidence type="ECO:0000313" key="10">
    <source>
        <dbReference type="Proteomes" id="UP000000771"/>
    </source>
</evidence>
<dbReference type="GO" id="GO:0032259">
    <property type="term" value="P:methylation"/>
    <property type="evidence" value="ECO:0007669"/>
    <property type="project" value="UniProtKB-KW"/>
</dbReference>
<evidence type="ECO:0000313" key="9">
    <source>
        <dbReference type="EMBL" id="ACU53220.1"/>
    </source>
</evidence>